<dbReference type="SUPFAM" id="SSF109736">
    <property type="entry name" value="FGAM synthase PurL, linker domain"/>
    <property type="match status" value="1"/>
</dbReference>
<feature type="binding site" evidence="14">
    <location>
        <position position="678"/>
    </location>
    <ligand>
        <name>ATP</name>
        <dbReference type="ChEBI" id="CHEBI:30616"/>
    </ligand>
</feature>
<name>A0A451D7B2_9GAMM</name>
<dbReference type="Pfam" id="PF02769">
    <property type="entry name" value="AIRS_C"/>
    <property type="match status" value="2"/>
</dbReference>
<dbReference type="FunFam" id="1.10.8.750:FF:000002">
    <property type="entry name" value="Phosphoribosylformylglycinamidine synthase"/>
    <property type="match status" value="1"/>
</dbReference>
<evidence type="ECO:0000256" key="15">
    <source>
        <dbReference type="SAM" id="MobiDB-lite"/>
    </source>
</evidence>
<comment type="catalytic activity">
    <reaction evidence="12 14">
        <text>N(2)-formyl-N(1)-(5-phospho-beta-D-ribosyl)glycinamide + L-glutamine + ATP + H2O = 2-formamido-N(1)-(5-O-phospho-beta-D-ribosyl)acetamidine + L-glutamate + ADP + phosphate + H(+)</text>
        <dbReference type="Rhea" id="RHEA:17129"/>
        <dbReference type="ChEBI" id="CHEBI:15377"/>
        <dbReference type="ChEBI" id="CHEBI:15378"/>
        <dbReference type="ChEBI" id="CHEBI:29985"/>
        <dbReference type="ChEBI" id="CHEBI:30616"/>
        <dbReference type="ChEBI" id="CHEBI:43474"/>
        <dbReference type="ChEBI" id="CHEBI:58359"/>
        <dbReference type="ChEBI" id="CHEBI:147286"/>
        <dbReference type="ChEBI" id="CHEBI:147287"/>
        <dbReference type="ChEBI" id="CHEBI:456216"/>
        <dbReference type="EC" id="6.3.5.3"/>
    </reaction>
</comment>
<comment type="caution">
    <text evidence="14">Lacks conserved residue(s) required for the propagation of feature annotation.</text>
</comment>
<dbReference type="GO" id="GO:0046872">
    <property type="term" value="F:metal ion binding"/>
    <property type="evidence" value="ECO:0007669"/>
    <property type="project" value="UniProtKB-KW"/>
</dbReference>
<evidence type="ECO:0000256" key="14">
    <source>
        <dbReference type="HAMAP-Rule" id="MF_00419"/>
    </source>
</evidence>
<dbReference type="InterPro" id="IPR029062">
    <property type="entry name" value="Class_I_gatase-like"/>
</dbReference>
<accession>A0A451D7B2</accession>
<dbReference type="Gene3D" id="3.30.1330.10">
    <property type="entry name" value="PurM-like, N-terminal domain"/>
    <property type="match status" value="2"/>
</dbReference>
<evidence type="ECO:0000313" key="21">
    <source>
        <dbReference type="Proteomes" id="UP000294441"/>
    </source>
</evidence>
<dbReference type="FunFam" id="3.90.650.10:FF:000002">
    <property type="entry name" value="Phosphoribosylformylglycinamidine synthase"/>
    <property type="match status" value="1"/>
</dbReference>
<evidence type="ECO:0000256" key="6">
    <source>
        <dbReference type="ARBA" id="ARBA00022723"/>
    </source>
</evidence>
<dbReference type="PANTHER" id="PTHR10099">
    <property type="entry name" value="PHOSPHORIBOSYLFORMYLGLYCINAMIDINE SYNTHASE"/>
    <property type="match status" value="1"/>
</dbReference>
<feature type="active site" evidence="14">
    <location>
        <position position="1264"/>
    </location>
</feature>
<dbReference type="GO" id="GO:0006189">
    <property type="term" value="P:'de novo' IMP biosynthetic process"/>
    <property type="evidence" value="ECO:0007669"/>
    <property type="project" value="UniProtKB-UniRule"/>
</dbReference>
<evidence type="ECO:0000256" key="2">
    <source>
        <dbReference type="ARBA" id="ARBA00004920"/>
    </source>
</evidence>
<evidence type="ECO:0000256" key="4">
    <source>
        <dbReference type="ARBA" id="ARBA00022490"/>
    </source>
</evidence>
<dbReference type="Pfam" id="PF18072">
    <property type="entry name" value="FGAR-AT_linker"/>
    <property type="match status" value="1"/>
</dbReference>
<dbReference type="SUPFAM" id="SSF55326">
    <property type="entry name" value="PurM N-terminal domain-like"/>
    <property type="match status" value="2"/>
</dbReference>
<dbReference type="CDD" id="cd01740">
    <property type="entry name" value="GATase1_FGAR_AT"/>
    <property type="match status" value="1"/>
</dbReference>
<evidence type="ECO:0000256" key="10">
    <source>
        <dbReference type="ARBA" id="ARBA00022842"/>
    </source>
</evidence>
<evidence type="ECO:0000256" key="9">
    <source>
        <dbReference type="ARBA" id="ARBA00022840"/>
    </source>
</evidence>
<comment type="subcellular location">
    <subcellularLocation>
        <location evidence="1 14">Cytoplasm</location>
    </subcellularLocation>
</comment>
<dbReference type="FunFam" id="3.30.1330.10:FF:000002">
    <property type="entry name" value="Phosphoribosylformylglycinamidine synthase"/>
    <property type="match status" value="1"/>
</dbReference>
<dbReference type="EC" id="6.3.5.3" evidence="14"/>
<dbReference type="Pfam" id="PF18076">
    <property type="entry name" value="FGAR-AT_N"/>
    <property type="match status" value="1"/>
</dbReference>
<dbReference type="HAMAP" id="MF_00419">
    <property type="entry name" value="PurL_1"/>
    <property type="match status" value="1"/>
</dbReference>
<feature type="domain" description="PurM-like C-terminal" evidence="16">
    <location>
        <begin position="835"/>
        <end position="966"/>
    </location>
</feature>
<feature type="binding site" evidence="14">
    <location>
        <begin position="307"/>
        <end position="318"/>
    </location>
    <ligand>
        <name>ATP</name>
        <dbReference type="ChEBI" id="CHEBI:30616"/>
    </ligand>
</feature>
<dbReference type="InterPro" id="IPR040707">
    <property type="entry name" value="FGAR-AT_N"/>
</dbReference>
<gene>
    <name evidence="14 20" type="primary">purL</name>
    <name evidence="20" type="ORF">ERCICURV3402_011</name>
</gene>
<dbReference type="Proteomes" id="UP000294441">
    <property type="component" value="Chromosome 1"/>
</dbReference>
<dbReference type="Gene3D" id="3.90.650.10">
    <property type="entry name" value="PurM-like C-terminal domain"/>
    <property type="match status" value="2"/>
</dbReference>
<feature type="binding site" evidence="14">
    <location>
        <position position="720"/>
    </location>
    <ligand>
        <name>Mg(2+)</name>
        <dbReference type="ChEBI" id="CHEBI:18420"/>
    </ligand>
</feature>
<keyword evidence="5 14" id="KW-0436">Ligase</keyword>
<comment type="function">
    <text evidence="13 14">Phosphoribosylformylglycinamidine synthase involved in the purines biosynthetic pathway. Catalyzes the ATP-dependent conversion of formylglycinamide ribonucleotide (FGAR) and glutamine to yield formylglycinamidine ribonucleotide (FGAM) and glutamate.</text>
</comment>
<feature type="domain" description="FGAR-AT PurM N-terminal-like" evidence="19">
    <location>
        <begin position="648"/>
        <end position="808"/>
    </location>
</feature>
<dbReference type="Gene3D" id="3.40.50.880">
    <property type="match status" value="1"/>
</dbReference>
<dbReference type="RefSeq" id="WP_157992352.1">
    <property type="nucleotide sequence ID" value="NZ_LR217713.1"/>
</dbReference>
<evidence type="ECO:0000313" key="20">
    <source>
        <dbReference type="EMBL" id="VFP81686.1"/>
    </source>
</evidence>
<feature type="domain" description="PurM-like C-terminal" evidence="16">
    <location>
        <begin position="432"/>
        <end position="590"/>
    </location>
</feature>
<evidence type="ECO:0000256" key="1">
    <source>
        <dbReference type="ARBA" id="ARBA00004496"/>
    </source>
</evidence>
<proteinExistence type="inferred from homology"/>
<dbReference type="FunFam" id="3.90.650.10:FF:000005">
    <property type="entry name" value="Phosphoribosylformylglycinamidine synthase"/>
    <property type="match status" value="1"/>
</dbReference>
<dbReference type="InterPro" id="IPR010073">
    <property type="entry name" value="PurL_large"/>
</dbReference>
<dbReference type="Pfam" id="PF13507">
    <property type="entry name" value="GATase_5"/>
    <property type="match status" value="1"/>
</dbReference>
<protein>
    <recommendedName>
        <fullName evidence="14">Phosphoribosylformylglycinamidine synthase</fullName>
        <shortName evidence="14">FGAM synthase</shortName>
        <shortName evidence="14">FGAMS</shortName>
        <ecNumber evidence="14">6.3.5.3</ecNumber>
    </recommendedName>
    <alternativeName>
        <fullName evidence="14">Formylglycinamide ribonucleotide amidotransferase</fullName>
        <shortName evidence="14">FGAR amidotransferase</shortName>
        <shortName evidence="14">FGAR-AT</shortName>
    </alternativeName>
</protein>
<dbReference type="GeneID" id="66304290"/>
<dbReference type="InterPro" id="IPR010918">
    <property type="entry name" value="PurM-like_C_dom"/>
</dbReference>
<evidence type="ECO:0000259" key="17">
    <source>
        <dbReference type="Pfam" id="PF18072"/>
    </source>
</evidence>
<feature type="binding site" evidence="14">
    <location>
        <position position="724"/>
    </location>
    <ligand>
        <name>Mg(2+)</name>
        <dbReference type="ChEBI" id="CHEBI:18420"/>
    </ligand>
</feature>
<dbReference type="EMBL" id="LR217713">
    <property type="protein sequence ID" value="VFP81686.1"/>
    <property type="molecule type" value="Genomic_DNA"/>
</dbReference>
<dbReference type="GO" id="GO:0005524">
    <property type="term" value="F:ATP binding"/>
    <property type="evidence" value="ECO:0007669"/>
    <property type="project" value="UniProtKB-UniRule"/>
</dbReference>
<keyword evidence="8 14" id="KW-0658">Purine biosynthesis</keyword>
<feature type="binding site" evidence="14">
    <location>
        <position position="888"/>
    </location>
    <ligand>
        <name>ATP</name>
        <dbReference type="ChEBI" id="CHEBI:30616"/>
    </ligand>
</feature>
<keyword evidence="7 14" id="KW-0547">Nucleotide-binding</keyword>
<comment type="similarity">
    <text evidence="3 14">In the N-terminal section; belongs to the FGAMS family.</text>
</comment>
<keyword evidence="10 14" id="KW-0460">Magnesium</keyword>
<dbReference type="InterPro" id="IPR055181">
    <property type="entry name" value="FGAR-AT_PurM_N-like"/>
</dbReference>
<evidence type="ECO:0000256" key="3">
    <source>
        <dbReference type="ARBA" id="ARBA00008608"/>
    </source>
</evidence>
<dbReference type="NCBIfam" id="NF003672">
    <property type="entry name" value="PRK05297.1"/>
    <property type="match status" value="1"/>
</dbReference>
<feature type="domain" description="Phosphoribosylformylglycinamidine synthase linker" evidence="17">
    <location>
        <begin position="172"/>
        <end position="221"/>
    </location>
</feature>
<organism evidence="20 21">
    <name type="scientific">Candidatus Erwinia haradaeae</name>
    <dbReference type="NCBI Taxonomy" id="1922217"/>
    <lineage>
        <taxon>Bacteria</taxon>
        <taxon>Pseudomonadati</taxon>
        <taxon>Pseudomonadota</taxon>
        <taxon>Gammaproteobacteria</taxon>
        <taxon>Enterobacterales</taxon>
        <taxon>Erwiniaceae</taxon>
        <taxon>Erwinia</taxon>
    </lineage>
</organism>
<dbReference type="SUPFAM" id="SSF56042">
    <property type="entry name" value="PurM C-terminal domain-like"/>
    <property type="match status" value="2"/>
</dbReference>
<dbReference type="FunFam" id="3.40.50.880:FF:000008">
    <property type="entry name" value="Phosphoribosylformylglycinamidine synthase"/>
    <property type="match status" value="1"/>
</dbReference>
<dbReference type="CDD" id="cd02203">
    <property type="entry name" value="PurL_repeat1"/>
    <property type="match status" value="1"/>
</dbReference>
<dbReference type="OrthoDB" id="9804441at2"/>
<dbReference type="GO" id="GO:0004642">
    <property type="term" value="F:phosphoribosylformylglycinamidine synthase activity"/>
    <property type="evidence" value="ECO:0007669"/>
    <property type="project" value="UniProtKB-UniRule"/>
</dbReference>
<keyword evidence="6 14" id="KW-0479">Metal-binding</keyword>
<comment type="subunit">
    <text evidence="14">Monomer.</text>
</comment>
<dbReference type="InterPro" id="IPR036604">
    <property type="entry name" value="PurS-like_sf"/>
</dbReference>
<dbReference type="InterPro" id="IPR036676">
    <property type="entry name" value="PurM-like_C_sf"/>
</dbReference>
<feature type="active site" evidence="14">
    <location>
        <position position="1262"/>
    </location>
</feature>
<evidence type="ECO:0000259" key="18">
    <source>
        <dbReference type="Pfam" id="PF18076"/>
    </source>
</evidence>
<dbReference type="GO" id="GO:0005737">
    <property type="term" value="C:cytoplasm"/>
    <property type="evidence" value="ECO:0007669"/>
    <property type="project" value="UniProtKB-SubCell"/>
</dbReference>
<keyword evidence="11 14" id="KW-0315">Glutamine amidotransferase</keyword>
<evidence type="ECO:0000256" key="12">
    <source>
        <dbReference type="ARBA" id="ARBA00052585"/>
    </source>
</evidence>
<dbReference type="NCBIfam" id="TIGR01735">
    <property type="entry name" value="FGAM_synt"/>
    <property type="match status" value="1"/>
</dbReference>
<dbReference type="Gene3D" id="1.10.8.750">
    <property type="entry name" value="Phosphoribosylformylglycinamidine synthase, linker domain"/>
    <property type="match status" value="1"/>
</dbReference>
<evidence type="ECO:0000259" key="16">
    <source>
        <dbReference type="Pfam" id="PF02769"/>
    </source>
</evidence>
<evidence type="ECO:0000256" key="5">
    <source>
        <dbReference type="ARBA" id="ARBA00022598"/>
    </source>
</evidence>
<keyword evidence="4 14" id="KW-0963">Cytoplasm</keyword>
<feature type="domain" description="Phosphoribosylformylglycinamidine synthase N-terminal" evidence="18">
    <location>
        <begin position="36"/>
        <end position="151"/>
    </location>
</feature>
<dbReference type="InterPro" id="IPR036921">
    <property type="entry name" value="PurM-like_N_sf"/>
</dbReference>
<dbReference type="FunFam" id="3.30.1330.10:FF:000005">
    <property type="entry name" value="Phosphoribosylformylglycinamidine synthase"/>
    <property type="match status" value="1"/>
</dbReference>
<dbReference type="SUPFAM" id="SSF82697">
    <property type="entry name" value="PurS-like"/>
    <property type="match status" value="1"/>
</dbReference>
<dbReference type="PANTHER" id="PTHR10099:SF1">
    <property type="entry name" value="PHOSPHORIBOSYLFORMYLGLYCINAMIDINE SYNTHASE"/>
    <property type="match status" value="1"/>
</dbReference>
<evidence type="ECO:0000256" key="8">
    <source>
        <dbReference type="ARBA" id="ARBA00022755"/>
    </source>
</evidence>
<dbReference type="InterPro" id="IPR041609">
    <property type="entry name" value="PurL_linker"/>
</dbReference>
<feature type="region of interest" description="Disordered" evidence="15">
    <location>
        <begin position="298"/>
        <end position="328"/>
    </location>
</feature>
<sequence>MIKILRGPPALSTTLIKKLLTYFKEEHLPLQNIYAEYIYFIQIQTPLNITEQLCLEHLLQSKPSLFKENLPTGKLLLVTPRLGTISSWSSKATDLVRSCSLTKILRIERGKAFYIKSRKLNQTEWNYLVSKLYDRMIEASFTNFQNIKQLFIQNKPAPMQYIQILEKGRTALDQANISLNLLLSEEEIQYLMTAFTNLRRNPTDIELYMFAQANSEHCRHKIFNAHWCIDGKIQSKSLFDMIQNTVKKNPNYILSAYNDNSAVMEGAPSNLFYADQKGFYKFNKNNVHILMKVETHNHPTAISPRPGAATGSGGEIRDEGATGRGAQPKAALSGFSVSNLRIPGFEQPWEQDFGKPNHISSALEIMIEAPLGAADFNNEFGRPVLNGYFRTYEEMVNSHNGSELRGYHKPIMLAGGLGHILEEHIQKSRIHDGDKFIVLGGPAMNIGLGGGAASSSSSNRSNVDYDFASVQRDNPEMERRCQEVINRCWQLGSNNPIIFIHDVGAGGLSNALPEMIHHGPCGGRFYLRNILNHESGMSPLQIWCNESQERYVMAVSPKNLKLFDTICQRERTPYVIIGEAIKEKKLSLIDNYFNNTPVDIPLSLLLGTFPKMTRNVTSYKTIGSPLQYEHISLSDAVYRILHLPAVAEKTFLITIGDRSIGGMVARDQMIGPWQVPVANCAVTNASLYHNSYHGEAMAIGERAPVSLLNFSASSRLAIGEALTNIVTAQIGSITRIKLSANWMVAAGHPGEDAGLYAAVKTVCEELCPELGIAIPVGKDSMSMKTKWNQDDEKREVIAPLSPIMTAFSYVEDVRKTVTPQLQTNDNAIIFIDLGNGVNALGATAFAQVYRQLGEITADVRNVQQLVNFWKAIQKLVTFKKLLAYHDRSDGGLLVTLAEMAFAGHCSVLIDIKDLSNDIFAALFTEELGAVIQVSNNDLSEVRQILKDYNLNHCSYLIGQAVKGNQFIISRGQSIIYKERRTTLRAWWAETTWKIQRLRDNPDCADQEHQAKLDNHDPGLNVVLTFDPQENITSTLIATRKRPKAAILREQGINSHIEMAAAFHYAGFEAIDIHMSDLIEGRSTLNDIKILVACGGFSYGDVLGAGSGWAKSILYNNRMRDLFEDFFHQSETLVLGVCNGCQMLSNLRELIPGSKEWPYFIRNKSDRFEGRLSLVEVLKSKSLLFDGMTGSKIPIVVAHAEGYAKARNKTNLTQLEEKDLITLRFVNNFGYPTQKYPANPNGSPNGIAAITNENGRVTIMMPHPERIYRTINHSWHPDTWGEDSPWMRLFRNARKQIG</sequence>
<dbReference type="PROSITE" id="PS51273">
    <property type="entry name" value="GATASE_TYPE_1"/>
    <property type="match status" value="1"/>
</dbReference>
<keyword evidence="9 14" id="KW-0067">ATP-binding</keyword>
<feature type="active site" description="Nucleophile" evidence="14">
    <location>
        <position position="1137"/>
    </location>
</feature>
<dbReference type="SUPFAM" id="SSF52317">
    <property type="entry name" value="Class I glutamine amidotransferase-like"/>
    <property type="match status" value="1"/>
</dbReference>
<comment type="pathway">
    <text evidence="2 14">Purine metabolism; IMP biosynthesis via de novo pathway; 5-amino-1-(5-phospho-D-ribosyl)imidazole from N(2)-formyl-N(1)-(5-phospho-D-ribosyl)glycinamide: step 1/2.</text>
</comment>
<dbReference type="UniPathway" id="UPA00074">
    <property type="reaction ID" value="UER00128"/>
</dbReference>
<evidence type="ECO:0000256" key="7">
    <source>
        <dbReference type="ARBA" id="ARBA00022741"/>
    </source>
</evidence>
<dbReference type="Pfam" id="PF22689">
    <property type="entry name" value="FGAR-AT_PurM_N-like"/>
    <property type="match status" value="1"/>
</dbReference>
<evidence type="ECO:0000256" key="13">
    <source>
        <dbReference type="ARBA" id="ARBA00057317"/>
    </source>
</evidence>
<evidence type="ECO:0000259" key="19">
    <source>
        <dbReference type="Pfam" id="PF22689"/>
    </source>
</evidence>
<feature type="binding site" evidence="14">
    <location>
        <position position="886"/>
    </location>
    <ligand>
        <name>Mg(2+)</name>
        <dbReference type="ChEBI" id="CHEBI:18420"/>
    </ligand>
</feature>
<evidence type="ECO:0000256" key="11">
    <source>
        <dbReference type="ARBA" id="ARBA00022962"/>
    </source>
</evidence>
<reference evidence="20 21" key="1">
    <citation type="submission" date="2019-02" db="EMBL/GenBank/DDBJ databases">
        <authorList>
            <person name="Manzano-Marin A."/>
            <person name="Manzano-Marin A."/>
        </authorList>
    </citation>
    <scope>NUCLEOTIDE SEQUENCE [LARGE SCALE GENOMIC DNA]</scope>
    <source>
        <strain evidence="20 21">ErCicurvipes</strain>
    </source>
</reference>
<dbReference type="SMART" id="SM01211">
    <property type="entry name" value="GATase_5"/>
    <property type="match status" value="1"/>
</dbReference>